<protein>
    <submittedName>
        <fullName evidence="1">Uncharacterized protein</fullName>
    </submittedName>
</protein>
<dbReference type="EMBL" id="JAJSOF020000031">
    <property type="protein sequence ID" value="KAJ4430625.1"/>
    <property type="molecule type" value="Genomic_DNA"/>
</dbReference>
<name>A0ABQ8S9W4_PERAM</name>
<dbReference type="Proteomes" id="UP001148838">
    <property type="component" value="Unassembled WGS sequence"/>
</dbReference>
<proteinExistence type="predicted"/>
<evidence type="ECO:0000313" key="1">
    <source>
        <dbReference type="EMBL" id="KAJ4430625.1"/>
    </source>
</evidence>
<reference evidence="1 2" key="1">
    <citation type="journal article" date="2022" name="Allergy">
        <title>Genome assembly and annotation of Periplaneta americana reveal a comprehensive cockroach allergen profile.</title>
        <authorList>
            <person name="Wang L."/>
            <person name="Xiong Q."/>
            <person name="Saelim N."/>
            <person name="Wang L."/>
            <person name="Nong W."/>
            <person name="Wan A.T."/>
            <person name="Shi M."/>
            <person name="Liu X."/>
            <person name="Cao Q."/>
            <person name="Hui J.H.L."/>
            <person name="Sookrung N."/>
            <person name="Leung T.F."/>
            <person name="Tungtrongchitr A."/>
            <person name="Tsui S.K.W."/>
        </authorList>
    </citation>
    <scope>NUCLEOTIDE SEQUENCE [LARGE SCALE GENOMIC DNA]</scope>
    <source>
        <strain evidence="1">PWHHKU_190912</strain>
    </source>
</reference>
<gene>
    <name evidence="1" type="ORF">ANN_19214</name>
</gene>
<evidence type="ECO:0000313" key="2">
    <source>
        <dbReference type="Proteomes" id="UP001148838"/>
    </source>
</evidence>
<sequence length="78" mass="8511">MHETSVLGYYTSQVQATQDSLGRPSGGIGCLIKPSLVPAHVIQRTLNLIVLNTKQLVIIGTYFQPDRSAQVEISGEDR</sequence>
<keyword evidence="2" id="KW-1185">Reference proteome</keyword>
<comment type="caution">
    <text evidence="1">The sequence shown here is derived from an EMBL/GenBank/DDBJ whole genome shotgun (WGS) entry which is preliminary data.</text>
</comment>
<organism evidence="1 2">
    <name type="scientific">Periplaneta americana</name>
    <name type="common">American cockroach</name>
    <name type="synonym">Blatta americana</name>
    <dbReference type="NCBI Taxonomy" id="6978"/>
    <lineage>
        <taxon>Eukaryota</taxon>
        <taxon>Metazoa</taxon>
        <taxon>Ecdysozoa</taxon>
        <taxon>Arthropoda</taxon>
        <taxon>Hexapoda</taxon>
        <taxon>Insecta</taxon>
        <taxon>Pterygota</taxon>
        <taxon>Neoptera</taxon>
        <taxon>Polyneoptera</taxon>
        <taxon>Dictyoptera</taxon>
        <taxon>Blattodea</taxon>
        <taxon>Blattoidea</taxon>
        <taxon>Blattidae</taxon>
        <taxon>Blattinae</taxon>
        <taxon>Periplaneta</taxon>
    </lineage>
</organism>
<accession>A0ABQ8S9W4</accession>